<evidence type="ECO:0000313" key="3">
    <source>
        <dbReference type="Proteomes" id="UP000621560"/>
    </source>
</evidence>
<dbReference type="Gene3D" id="3.40.190.10">
    <property type="entry name" value="Periplasmic binding protein-like II"/>
    <property type="match status" value="2"/>
</dbReference>
<dbReference type="PANTHER" id="PTHR43649:SF33">
    <property type="entry name" value="POLYGALACTURONAN_RHAMNOGALACTURONAN-BINDING PROTEIN YTCQ"/>
    <property type="match status" value="1"/>
</dbReference>
<dbReference type="Proteomes" id="UP000621560">
    <property type="component" value="Unassembled WGS sequence"/>
</dbReference>
<protein>
    <submittedName>
        <fullName evidence="2">Extracellular solute-binding protein</fullName>
    </submittedName>
</protein>
<organism evidence="2 3">
    <name type="scientific">Paenibacillus sabuli</name>
    <dbReference type="NCBI Taxonomy" id="2772509"/>
    <lineage>
        <taxon>Bacteria</taxon>
        <taxon>Bacillati</taxon>
        <taxon>Bacillota</taxon>
        <taxon>Bacilli</taxon>
        <taxon>Bacillales</taxon>
        <taxon>Paenibacillaceae</taxon>
        <taxon>Paenibacillus</taxon>
    </lineage>
</organism>
<evidence type="ECO:0000313" key="2">
    <source>
        <dbReference type="EMBL" id="MBD2845554.1"/>
    </source>
</evidence>
<dbReference type="SUPFAM" id="SSF53850">
    <property type="entry name" value="Periplasmic binding protein-like II"/>
    <property type="match status" value="1"/>
</dbReference>
<dbReference type="PROSITE" id="PS51257">
    <property type="entry name" value="PROKAR_LIPOPROTEIN"/>
    <property type="match status" value="1"/>
</dbReference>
<dbReference type="PANTHER" id="PTHR43649">
    <property type="entry name" value="ARABINOSE-BINDING PROTEIN-RELATED"/>
    <property type="match status" value="1"/>
</dbReference>
<dbReference type="RefSeq" id="WP_190917240.1">
    <property type="nucleotide sequence ID" value="NZ_JACXIZ010000016.1"/>
</dbReference>
<keyword evidence="3" id="KW-1185">Reference proteome</keyword>
<proteinExistence type="predicted"/>
<keyword evidence="1" id="KW-0732">Signal</keyword>
<name>A0A927BU40_9BACL</name>
<comment type="caution">
    <text evidence="2">The sequence shown here is derived from an EMBL/GenBank/DDBJ whole genome shotgun (WGS) entry which is preliminary data.</text>
</comment>
<dbReference type="AlphaFoldDB" id="A0A927BU40"/>
<dbReference type="EMBL" id="JACXIZ010000016">
    <property type="protein sequence ID" value="MBD2845554.1"/>
    <property type="molecule type" value="Genomic_DNA"/>
</dbReference>
<reference evidence="2" key="1">
    <citation type="submission" date="2020-09" db="EMBL/GenBank/DDBJ databases">
        <title>A novel bacterium of genus Paenibacillus, isolated from South China Sea.</title>
        <authorList>
            <person name="Huang H."/>
            <person name="Mo K."/>
            <person name="Hu Y."/>
        </authorList>
    </citation>
    <scope>NUCLEOTIDE SEQUENCE</scope>
    <source>
        <strain evidence="2">IB182496</strain>
    </source>
</reference>
<sequence>MEKQGEMVIWKRILGVGLALALVLSGCSGGGNEGNAGSNAGNTGSGGQAGGPVTITMMNTYHSETAPKDDGAIMQAMEDITQVELDMTWVPNNVYGEKLSVTLASGELPQVILADPLSPSIVTGIESGMFWELDPYLSEFPNLQTFNPIAVENSQYKGKTYGIIRPRAVARGGVVIRGDWMENLDMELPTTDEEVYDLMVAFATQDPDGNGQDDTYGLMSYDGFSRDIMAWFGAPNIWKVEDGRFIRDVETPEYMDGLRFVKRLYDEGLINPNFAIEDRNVSRKGLYTGKVGITVEAFDAVVPFYYSKASEFGGSFDFTVAAPINGRSYGGQGYLSAFLMPKSAVKTEEDLRAILRFFDAQRSSEGTEQFKQLLLDNAAKPEAEQFNIDDLRQFLVNDVLVYPIGDSETDRMIRDRMEANNAVAVGNPAFKYISPTYVERGGELDTILDDAAIQFVLGQIDEDGFQAAVQAWKKAGGSQVAEELAALHEE</sequence>
<accession>A0A927BU40</accession>
<gene>
    <name evidence="2" type="ORF">IDH44_10165</name>
</gene>
<evidence type="ECO:0000256" key="1">
    <source>
        <dbReference type="ARBA" id="ARBA00022729"/>
    </source>
</evidence>
<dbReference type="InterPro" id="IPR050490">
    <property type="entry name" value="Bact_solute-bd_prot1"/>
</dbReference>